<dbReference type="Proteomes" id="UP000317593">
    <property type="component" value="Unassembled WGS sequence"/>
</dbReference>
<dbReference type="GO" id="GO:0004620">
    <property type="term" value="F:phospholipase activity"/>
    <property type="evidence" value="ECO:0007669"/>
    <property type="project" value="InterPro"/>
</dbReference>
<dbReference type="GO" id="GO:0016020">
    <property type="term" value="C:membrane"/>
    <property type="evidence" value="ECO:0007669"/>
    <property type="project" value="InterPro"/>
</dbReference>
<protein>
    <recommendedName>
        <fullName evidence="3">Phosphatidylcholine 1-acylhydrolase</fullName>
    </recommendedName>
</protein>
<evidence type="ECO:0008006" key="3">
    <source>
        <dbReference type="Google" id="ProtNLM"/>
    </source>
</evidence>
<dbReference type="EMBL" id="FXTH01000020">
    <property type="protein sequence ID" value="SMO88766.1"/>
    <property type="molecule type" value="Genomic_DNA"/>
</dbReference>
<dbReference type="GO" id="GO:0006629">
    <property type="term" value="P:lipid metabolic process"/>
    <property type="evidence" value="ECO:0007669"/>
    <property type="project" value="InterPro"/>
</dbReference>
<gene>
    <name evidence="1" type="ORF">SAMN06265218_12023</name>
</gene>
<name>A0A521EY60_9BACT</name>
<dbReference type="InterPro" id="IPR036541">
    <property type="entry name" value="PLipase_A1_sf"/>
</dbReference>
<reference evidence="1 2" key="1">
    <citation type="submission" date="2017-05" db="EMBL/GenBank/DDBJ databases">
        <authorList>
            <person name="Varghese N."/>
            <person name="Submissions S."/>
        </authorList>
    </citation>
    <scope>NUCLEOTIDE SEQUENCE [LARGE SCALE GENOMIC DNA]</scope>
    <source>
        <strain evidence="1 2">DSM 21194</strain>
    </source>
</reference>
<sequence length="222" mass="26130">MGVVTPKIIIRMYQEESFPVRTPSYMPQLTLYYFLKKRANLQTLSLYGRIGHHSNGQEGGFYLKDGDINLKSGSFSTNYLELGFIKTNVSGRLNAYQFYKTSLEFHPKKLVDTPLHGMYSRLRWNNSLSIFRLSPEIMQNNSKRPAMSLKGETTWKFGDYENLNTFSPQRLNLSLTFYYHPNFLEDIGFFARYYHGSDYYNIYFDHQLDILRFGIMTEKLSF</sequence>
<keyword evidence="2" id="KW-1185">Reference proteome</keyword>
<proteinExistence type="predicted"/>
<dbReference type="SUPFAM" id="SSF56931">
    <property type="entry name" value="Outer membrane phospholipase A (OMPLA)"/>
    <property type="match status" value="1"/>
</dbReference>
<dbReference type="AlphaFoldDB" id="A0A521EY60"/>
<accession>A0A521EY60</accession>
<evidence type="ECO:0000313" key="2">
    <source>
        <dbReference type="Proteomes" id="UP000317593"/>
    </source>
</evidence>
<organism evidence="1 2">
    <name type="scientific">Fodinibius sediminis</name>
    <dbReference type="NCBI Taxonomy" id="1214077"/>
    <lineage>
        <taxon>Bacteria</taxon>
        <taxon>Pseudomonadati</taxon>
        <taxon>Balneolota</taxon>
        <taxon>Balneolia</taxon>
        <taxon>Balneolales</taxon>
        <taxon>Balneolaceae</taxon>
        <taxon>Fodinibius</taxon>
    </lineage>
</organism>
<evidence type="ECO:0000313" key="1">
    <source>
        <dbReference type="EMBL" id="SMO88766.1"/>
    </source>
</evidence>